<dbReference type="RefSeq" id="WP_065989153.1">
    <property type="nucleotide sequence ID" value="NZ_CP047143.1"/>
</dbReference>
<evidence type="ECO:0000313" key="4">
    <source>
        <dbReference type="Proteomes" id="UP000464915"/>
    </source>
</evidence>
<organism evidence="1 3">
    <name type="scientific">Lactobacillus crispatus</name>
    <dbReference type="NCBI Taxonomy" id="47770"/>
    <lineage>
        <taxon>Bacteria</taxon>
        <taxon>Bacillati</taxon>
        <taxon>Bacillota</taxon>
        <taxon>Bacilli</taxon>
        <taxon>Lactobacillales</taxon>
        <taxon>Lactobacillaceae</taxon>
        <taxon>Lactobacillus</taxon>
    </lineage>
</organism>
<dbReference type="EMBL" id="CP047143">
    <property type="protein sequence ID" value="QHQ69121.1"/>
    <property type="molecule type" value="Genomic_DNA"/>
</dbReference>
<dbReference type="Proteomes" id="UP000464915">
    <property type="component" value="Plasmid unnamed"/>
</dbReference>
<proteinExistence type="predicted"/>
<sequence length="93" mass="11111">MESLQDQRKSFIKGITSEVAKMIAKTSKLPLDEAKKEFKKSRTYNFLAYSNDPFIEEGPEDFFEMFQNERKYGRMVTDIQLYLEKHPELYEKD</sequence>
<dbReference type="AlphaFoldDB" id="A0AAN5W6P6"/>
<protein>
    <submittedName>
        <fullName evidence="1">Uncharacterized protein</fullName>
    </submittedName>
</protein>
<reference evidence="1 3" key="1">
    <citation type="submission" date="2019-09" db="EMBL/GenBank/DDBJ databases">
        <title>Comparative analysis of L. crispatus genomes revealed niche specific adaptation to different host and body sites.</title>
        <authorList>
            <person name="Pan M."/>
            <person name="Hidalgo-Cantabrana C."/>
            <person name="Barrangou R."/>
        </authorList>
    </citation>
    <scope>NUCLEOTIDE SEQUENCE [LARGE SCALE GENOMIC DNA]</scope>
    <source>
        <strain evidence="1 3">NCK973</strain>
    </source>
</reference>
<accession>A0AAN5W6P6</accession>
<evidence type="ECO:0000313" key="1">
    <source>
        <dbReference type="EMBL" id="KAA8797159.1"/>
    </source>
</evidence>
<gene>
    <name evidence="1" type="ORF">F1C02_07820</name>
    <name evidence="2" type="ORF">GSR61_11080</name>
</gene>
<geneLocation type="plasmid" evidence="2 4">
    <name>unnamed</name>
</geneLocation>
<keyword evidence="2" id="KW-0614">Plasmid</keyword>
<evidence type="ECO:0000313" key="2">
    <source>
        <dbReference type="EMBL" id="QHQ69121.1"/>
    </source>
</evidence>
<dbReference type="Proteomes" id="UP000322051">
    <property type="component" value="Unassembled WGS sequence"/>
</dbReference>
<evidence type="ECO:0000313" key="3">
    <source>
        <dbReference type="Proteomes" id="UP000322051"/>
    </source>
</evidence>
<dbReference type="EMBL" id="VUAO01000020">
    <property type="protein sequence ID" value="KAA8797159.1"/>
    <property type="molecule type" value="Genomic_DNA"/>
</dbReference>
<reference evidence="2 4" key="2">
    <citation type="submission" date="2019-12" db="EMBL/GenBank/DDBJ databases">
        <title>Complete Genome Sequences of Lactobacillus strains, C25 and P38, Isolated from Chicken Cecum.</title>
        <authorList>
            <person name="Hassan H.M."/>
            <person name="Mendoza M."/>
            <person name="Rezvani M."/>
            <person name="Koci M.D."/>
            <person name="Dickey A.N."/>
            <person name="Scholl E.H."/>
        </authorList>
    </citation>
    <scope>NUCLEOTIDE SEQUENCE [LARGE SCALE GENOMIC DNA]</scope>
    <source>
        <strain evidence="2 4">C25</strain>
        <plasmid evidence="2 4">unnamed</plasmid>
    </source>
</reference>
<name>A0AAN5W6P6_9LACO</name>